<dbReference type="EMBL" id="CAJOBJ010207313">
    <property type="protein sequence ID" value="CAF5000896.1"/>
    <property type="molecule type" value="Genomic_DNA"/>
</dbReference>
<evidence type="ECO:0000313" key="2">
    <source>
        <dbReference type="Proteomes" id="UP000681720"/>
    </source>
</evidence>
<name>A0A8S3DHW5_9BILA</name>
<evidence type="ECO:0000313" key="1">
    <source>
        <dbReference type="EMBL" id="CAF5000896.1"/>
    </source>
</evidence>
<feature type="non-terminal residue" evidence="1">
    <location>
        <position position="1"/>
    </location>
</feature>
<dbReference type="AlphaFoldDB" id="A0A8S3DHW5"/>
<gene>
    <name evidence="1" type="ORF">GIL414_LOCUS57231</name>
</gene>
<accession>A0A8S3DHW5</accession>
<sequence>YNFEPANIGTYTCSATTPTKQLSNSIELQVDDIFHNVKSSLSYQIYSSRSDYHAGGHLFIECISSGRTRLIL</sequence>
<reference evidence="1" key="1">
    <citation type="submission" date="2021-02" db="EMBL/GenBank/DDBJ databases">
        <authorList>
            <person name="Nowell W R."/>
        </authorList>
    </citation>
    <scope>NUCLEOTIDE SEQUENCE</scope>
</reference>
<proteinExistence type="predicted"/>
<comment type="caution">
    <text evidence="1">The sequence shown here is derived from an EMBL/GenBank/DDBJ whole genome shotgun (WGS) entry which is preliminary data.</text>
</comment>
<dbReference type="Proteomes" id="UP000681720">
    <property type="component" value="Unassembled WGS sequence"/>
</dbReference>
<organism evidence="1 2">
    <name type="scientific">Rotaria magnacalcarata</name>
    <dbReference type="NCBI Taxonomy" id="392030"/>
    <lineage>
        <taxon>Eukaryota</taxon>
        <taxon>Metazoa</taxon>
        <taxon>Spiralia</taxon>
        <taxon>Gnathifera</taxon>
        <taxon>Rotifera</taxon>
        <taxon>Eurotatoria</taxon>
        <taxon>Bdelloidea</taxon>
        <taxon>Philodinida</taxon>
        <taxon>Philodinidae</taxon>
        <taxon>Rotaria</taxon>
    </lineage>
</organism>
<protein>
    <submittedName>
        <fullName evidence="1">Uncharacterized protein</fullName>
    </submittedName>
</protein>